<dbReference type="InterPro" id="IPR013783">
    <property type="entry name" value="Ig-like_fold"/>
</dbReference>
<dbReference type="PANTHER" id="PTHR10075">
    <property type="entry name" value="BASIGIN RELATED"/>
    <property type="match status" value="1"/>
</dbReference>
<protein>
    <submittedName>
        <fullName evidence="3">Down syndrome cell adhesion molecule</fullName>
    </submittedName>
</protein>
<keyword evidence="4" id="KW-1185">Reference proteome</keyword>
<dbReference type="PANTHER" id="PTHR10075:SF14">
    <property type="entry name" value="CELL ADHESION MOLECULE DSCAM2-RELATED"/>
    <property type="match status" value="1"/>
</dbReference>
<dbReference type="InterPro" id="IPR036179">
    <property type="entry name" value="Ig-like_dom_sf"/>
</dbReference>
<sequence>MEKIDDQLATIRSDKYHASPKWVKKPTDLEAIVNQKVVFTCQAEGIPEPIHRWKYRPASPKWVKKPTDLEAIVNQKVVFTCQAEGIPEPIHRWKYRPGDGPTQPADFRSVVSSSHMYVLENGSLVIRDVEKQDAGSYLCEASNGVGESLAEVVKLSVNVPPRFNQSFEVKTVKEHQEVTLSCDAHGESPLTVSWKRYQRPIDRSVLSRYVLREHVHPNGLKSQLSIPSVLRADSGLFSCEAVNDYGREEKSIQLIVQDKLHQGYNLYEGY</sequence>
<dbReference type="GO" id="GO:0007411">
    <property type="term" value="P:axon guidance"/>
    <property type="evidence" value="ECO:0007669"/>
    <property type="project" value="TreeGrafter"/>
</dbReference>
<dbReference type="PROSITE" id="PS50835">
    <property type="entry name" value="IG_LIKE"/>
    <property type="match status" value="2"/>
</dbReference>
<dbReference type="InterPro" id="IPR003598">
    <property type="entry name" value="Ig_sub2"/>
</dbReference>
<dbReference type="SMART" id="SM00408">
    <property type="entry name" value="IGc2"/>
    <property type="match status" value="2"/>
</dbReference>
<dbReference type="GO" id="GO:0098632">
    <property type="term" value="F:cell-cell adhesion mediator activity"/>
    <property type="evidence" value="ECO:0007669"/>
    <property type="project" value="TreeGrafter"/>
</dbReference>
<dbReference type="EMBL" id="BMAV01024364">
    <property type="protein sequence ID" value="GFS32618.1"/>
    <property type="molecule type" value="Genomic_DNA"/>
</dbReference>
<accession>A0A8X6I645</accession>
<dbReference type="Pfam" id="PF07679">
    <property type="entry name" value="I-set"/>
    <property type="match status" value="2"/>
</dbReference>
<dbReference type="Gene3D" id="2.60.40.10">
    <property type="entry name" value="Immunoglobulins"/>
    <property type="match status" value="3"/>
</dbReference>
<dbReference type="GO" id="GO:0070593">
    <property type="term" value="P:dendrite self-avoidance"/>
    <property type="evidence" value="ECO:0007669"/>
    <property type="project" value="TreeGrafter"/>
</dbReference>
<feature type="domain" description="Ig-like" evidence="2">
    <location>
        <begin position="161"/>
        <end position="253"/>
    </location>
</feature>
<dbReference type="GO" id="GO:0007156">
    <property type="term" value="P:homophilic cell adhesion via plasma membrane adhesion molecules"/>
    <property type="evidence" value="ECO:0007669"/>
    <property type="project" value="TreeGrafter"/>
</dbReference>
<dbReference type="Proteomes" id="UP000886998">
    <property type="component" value="Unassembled WGS sequence"/>
</dbReference>
<keyword evidence="1" id="KW-0393">Immunoglobulin domain</keyword>
<dbReference type="FunFam" id="2.60.40.10:FF:000176">
    <property type="entry name" value="Down syndrome cell adhesion molecule a"/>
    <property type="match status" value="1"/>
</dbReference>
<evidence type="ECO:0000259" key="2">
    <source>
        <dbReference type="PROSITE" id="PS50835"/>
    </source>
</evidence>
<dbReference type="AlphaFoldDB" id="A0A8X6I645"/>
<dbReference type="SMART" id="SM00409">
    <property type="entry name" value="IG"/>
    <property type="match status" value="2"/>
</dbReference>
<dbReference type="SUPFAM" id="SSF48726">
    <property type="entry name" value="Immunoglobulin"/>
    <property type="match status" value="3"/>
</dbReference>
<name>A0A8X6I645_9ARAC</name>
<dbReference type="FunFam" id="2.60.40.10:FF:000104">
    <property type="entry name" value="Down syndrome cell adhesion molecule b"/>
    <property type="match status" value="1"/>
</dbReference>
<dbReference type="InterPro" id="IPR007110">
    <property type="entry name" value="Ig-like_dom"/>
</dbReference>
<comment type="caution">
    <text evidence="3">The sequence shown here is derived from an EMBL/GenBank/DDBJ whole genome shotgun (WGS) entry which is preliminary data.</text>
</comment>
<dbReference type="OrthoDB" id="6085115at2759"/>
<dbReference type="GO" id="GO:0030424">
    <property type="term" value="C:axon"/>
    <property type="evidence" value="ECO:0007669"/>
    <property type="project" value="TreeGrafter"/>
</dbReference>
<evidence type="ECO:0000313" key="4">
    <source>
        <dbReference type="Proteomes" id="UP000886998"/>
    </source>
</evidence>
<dbReference type="GO" id="GO:0005886">
    <property type="term" value="C:plasma membrane"/>
    <property type="evidence" value="ECO:0007669"/>
    <property type="project" value="TreeGrafter"/>
</dbReference>
<evidence type="ECO:0000313" key="3">
    <source>
        <dbReference type="EMBL" id="GFS32618.1"/>
    </source>
</evidence>
<organism evidence="3 4">
    <name type="scientific">Trichonephila inaurata madagascariensis</name>
    <dbReference type="NCBI Taxonomy" id="2747483"/>
    <lineage>
        <taxon>Eukaryota</taxon>
        <taxon>Metazoa</taxon>
        <taxon>Ecdysozoa</taxon>
        <taxon>Arthropoda</taxon>
        <taxon>Chelicerata</taxon>
        <taxon>Arachnida</taxon>
        <taxon>Araneae</taxon>
        <taxon>Araneomorphae</taxon>
        <taxon>Entelegynae</taxon>
        <taxon>Araneoidea</taxon>
        <taxon>Nephilidae</taxon>
        <taxon>Trichonephila</taxon>
        <taxon>Trichonephila inaurata</taxon>
    </lineage>
</organism>
<feature type="domain" description="Ig-like" evidence="2">
    <location>
        <begin position="60"/>
        <end position="156"/>
    </location>
</feature>
<reference evidence="3" key="1">
    <citation type="submission" date="2020-08" db="EMBL/GenBank/DDBJ databases">
        <title>Multicomponent nature underlies the extraordinary mechanical properties of spider dragline silk.</title>
        <authorList>
            <person name="Kono N."/>
            <person name="Nakamura H."/>
            <person name="Mori M."/>
            <person name="Yoshida Y."/>
            <person name="Ohtoshi R."/>
            <person name="Malay A.D."/>
            <person name="Moran D.A.P."/>
            <person name="Tomita M."/>
            <person name="Numata K."/>
            <person name="Arakawa K."/>
        </authorList>
    </citation>
    <scope>NUCLEOTIDE SEQUENCE</scope>
</reference>
<gene>
    <name evidence="3" type="primary">X975_10983</name>
    <name evidence="3" type="ORF">TNIN_20301</name>
</gene>
<dbReference type="GO" id="GO:0007417">
    <property type="term" value="P:central nervous system development"/>
    <property type="evidence" value="ECO:0007669"/>
    <property type="project" value="TreeGrafter"/>
</dbReference>
<proteinExistence type="predicted"/>
<evidence type="ECO:0000256" key="1">
    <source>
        <dbReference type="ARBA" id="ARBA00023319"/>
    </source>
</evidence>
<dbReference type="InterPro" id="IPR003599">
    <property type="entry name" value="Ig_sub"/>
</dbReference>
<dbReference type="InterPro" id="IPR013098">
    <property type="entry name" value="Ig_I-set"/>
</dbReference>